<gene>
    <name evidence="1" type="ORF">YK48G_22700</name>
</gene>
<reference evidence="1 2" key="1">
    <citation type="journal article" date="2021" name="Int. J. Syst. Evol. Microbiol.">
        <title>Lentilactobacillus fungorum sp. nov., isolated from spent mushroom substrates.</title>
        <authorList>
            <person name="Tohno M."/>
            <person name="Tanizawa Y."/>
            <person name="Kojima Y."/>
            <person name="Sakamoto M."/>
            <person name="Ohkuma M."/>
            <person name="Kobayashi H."/>
        </authorList>
    </citation>
    <scope>NUCLEOTIDE SEQUENCE [LARGE SCALE GENOMIC DNA]</scope>
    <source>
        <strain evidence="1 2">YK48G</strain>
    </source>
</reference>
<protein>
    <submittedName>
        <fullName evidence="1">Uncharacterized protein</fullName>
    </submittedName>
</protein>
<dbReference type="EMBL" id="BNJR01000017">
    <property type="protein sequence ID" value="GHP14845.1"/>
    <property type="molecule type" value="Genomic_DNA"/>
</dbReference>
<proteinExistence type="predicted"/>
<evidence type="ECO:0000313" key="1">
    <source>
        <dbReference type="EMBL" id="GHP14845.1"/>
    </source>
</evidence>
<accession>A0ABQ3W103</accession>
<name>A0ABQ3W103_9LACO</name>
<organism evidence="1 2">
    <name type="scientific">Lentilactobacillus fungorum</name>
    <dbReference type="NCBI Taxonomy" id="2201250"/>
    <lineage>
        <taxon>Bacteria</taxon>
        <taxon>Bacillati</taxon>
        <taxon>Bacillota</taxon>
        <taxon>Bacilli</taxon>
        <taxon>Lactobacillales</taxon>
        <taxon>Lactobacillaceae</taxon>
        <taxon>Lentilactobacillus</taxon>
    </lineage>
</organism>
<sequence length="65" mass="7468">MTFTSGCKSPFDELKYFDSTNWSYLAEPCLGGRHRPHQYIQIKKPKLINLRNALRDGGIEIVKIA</sequence>
<evidence type="ECO:0000313" key="2">
    <source>
        <dbReference type="Proteomes" id="UP000604765"/>
    </source>
</evidence>
<dbReference type="Proteomes" id="UP000604765">
    <property type="component" value="Unassembled WGS sequence"/>
</dbReference>
<keyword evidence="2" id="KW-1185">Reference proteome</keyword>
<comment type="caution">
    <text evidence="1">The sequence shown here is derived from an EMBL/GenBank/DDBJ whole genome shotgun (WGS) entry which is preliminary data.</text>
</comment>